<name>A0ABP6MWX8_9ACTN</name>
<evidence type="ECO:0000259" key="3">
    <source>
        <dbReference type="Pfam" id="PF01648"/>
    </source>
</evidence>
<evidence type="ECO:0000313" key="4">
    <source>
        <dbReference type="EMBL" id="GAA3129024.1"/>
    </source>
</evidence>
<dbReference type="InterPro" id="IPR008278">
    <property type="entry name" value="4-PPantetheinyl_Trfase_dom"/>
</dbReference>
<dbReference type="Pfam" id="PF01648">
    <property type="entry name" value="ACPS"/>
    <property type="match status" value="1"/>
</dbReference>
<dbReference type="InterPro" id="IPR050559">
    <property type="entry name" value="P-Pant_transferase_sf"/>
</dbReference>
<reference evidence="5" key="1">
    <citation type="journal article" date="2019" name="Int. J. Syst. Evol. Microbiol.">
        <title>The Global Catalogue of Microorganisms (GCM) 10K type strain sequencing project: providing services to taxonomists for standard genome sequencing and annotation.</title>
        <authorList>
            <consortium name="The Broad Institute Genomics Platform"/>
            <consortium name="The Broad Institute Genome Sequencing Center for Infectious Disease"/>
            <person name="Wu L."/>
            <person name="Ma J."/>
        </authorList>
    </citation>
    <scope>NUCLEOTIDE SEQUENCE [LARGE SCALE GENOMIC DNA]</scope>
    <source>
        <strain evidence="5">JCM 11574</strain>
    </source>
</reference>
<comment type="caution">
    <text evidence="4">The sequence shown here is derived from an EMBL/GenBank/DDBJ whole genome shotgun (WGS) entry which is preliminary data.</text>
</comment>
<protein>
    <recommendedName>
        <fullName evidence="3">4'-phosphopantetheinyl transferase domain-containing protein</fullName>
    </recommendedName>
</protein>
<evidence type="ECO:0000256" key="1">
    <source>
        <dbReference type="ARBA" id="ARBA00010990"/>
    </source>
</evidence>
<accession>A0ABP6MWX8</accession>
<comment type="similarity">
    <text evidence="1">Belongs to the P-Pant transferase superfamily. Gsp/Sfp/HetI/AcpT family.</text>
</comment>
<sequence length="254" mass="26651">MTTALTVAVTETERLLALPGADAAVLTAAERRRRAAARTERARADFLAARLLARLCVARRTGGRARDVVLEQRCPVCTGPHGRPRVKDGRCAVSFSYADGVVAASAADQPVGIDIERLSGPAARGGAPGHRGFGHFLTGGEIDRVRGSPAPRTALLRLWVRKEALVKLTARGLPGMAGVDLSHLPPHPARRDRPYRLGRHLLYDLPDVPADVVGAVAVTAPGPLAGPGPTAASGMQSLTLDDLIDTLASQGEEP</sequence>
<dbReference type="SUPFAM" id="SSF56214">
    <property type="entry name" value="4'-phosphopantetheinyl transferase"/>
    <property type="match status" value="2"/>
</dbReference>
<proteinExistence type="inferred from homology"/>
<dbReference type="InterPro" id="IPR037143">
    <property type="entry name" value="4-PPantetheinyl_Trfase_dom_sf"/>
</dbReference>
<dbReference type="PANTHER" id="PTHR12215:SF10">
    <property type="entry name" value="L-AMINOADIPATE-SEMIALDEHYDE DEHYDROGENASE-PHOSPHOPANTETHEINYL TRANSFERASE"/>
    <property type="match status" value="1"/>
</dbReference>
<evidence type="ECO:0000313" key="5">
    <source>
        <dbReference type="Proteomes" id="UP001500893"/>
    </source>
</evidence>
<dbReference type="Gene3D" id="3.90.470.20">
    <property type="entry name" value="4'-phosphopantetheinyl transferase domain"/>
    <property type="match status" value="1"/>
</dbReference>
<keyword evidence="2" id="KW-0808">Transferase</keyword>
<evidence type="ECO:0000256" key="2">
    <source>
        <dbReference type="ARBA" id="ARBA00022679"/>
    </source>
</evidence>
<dbReference type="RefSeq" id="WP_345048044.1">
    <property type="nucleotide sequence ID" value="NZ_BAAAVM010000015.1"/>
</dbReference>
<gene>
    <name evidence="4" type="ORF">GCM10010521_14130</name>
</gene>
<dbReference type="Proteomes" id="UP001500893">
    <property type="component" value="Unassembled WGS sequence"/>
</dbReference>
<keyword evidence="5" id="KW-1185">Reference proteome</keyword>
<organism evidence="4 5">
    <name type="scientific">Streptomyces rameus</name>
    <dbReference type="NCBI Taxonomy" id="68261"/>
    <lineage>
        <taxon>Bacteria</taxon>
        <taxon>Bacillati</taxon>
        <taxon>Actinomycetota</taxon>
        <taxon>Actinomycetes</taxon>
        <taxon>Kitasatosporales</taxon>
        <taxon>Streptomycetaceae</taxon>
        <taxon>Streptomyces</taxon>
    </lineage>
</organism>
<feature type="domain" description="4'-phosphopantetheinyl transferase" evidence="3">
    <location>
        <begin position="110"/>
        <end position="200"/>
    </location>
</feature>
<dbReference type="PANTHER" id="PTHR12215">
    <property type="entry name" value="PHOSPHOPANTETHEINE TRANSFERASE"/>
    <property type="match status" value="1"/>
</dbReference>
<dbReference type="EMBL" id="BAAAVM010000015">
    <property type="protein sequence ID" value="GAA3129024.1"/>
    <property type="molecule type" value="Genomic_DNA"/>
</dbReference>